<feature type="signal peptide" evidence="1">
    <location>
        <begin position="1"/>
        <end position="17"/>
    </location>
</feature>
<sequence length="403" mass="41828">MPALTLLVGLAAPMALPAQMPADRFPADMPQQVQARIADLDARCRAAGGRPNPRPYLFIHDYSGDGVPDYLLSEGRYGCTGQEGVFRVVGASVLEIFVTEPDGAAFSAWRSIVAGYRLVQHTPLLVQVVKVGQACGASPLCGYQLRYDAAGRRFDAVPVSGAQAKGAAAPPASGGNRPVIAPAPAAPAPRSQAEMLAECRAERQRAGLPAGDIKQTCGAHWSRIVASRPVARAMIGLLQRAPAALQGVAAAKAALPTVRWAPRNDPPVAPQTIAANGNLGDFHVAIGGGGRIETAAFSWQESGGVGAFEVPAALRAEGLSATRIACGSGGDAFGDSESEMFAVGAPGWPPVALEINRRIPALGGQIGWYNAILRAGPVPTLASLRGANRNADRFEAVQWGPCR</sequence>
<dbReference type="AlphaFoldDB" id="W0ADY3"/>
<dbReference type="STRING" id="1123269.NX02_22365"/>
<dbReference type="eggNOG" id="ENOG5033G1U">
    <property type="taxonomic scope" value="Bacteria"/>
</dbReference>
<evidence type="ECO:0000256" key="1">
    <source>
        <dbReference type="SAM" id="SignalP"/>
    </source>
</evidence>
<dbReference type="KEGG" id="ssan:NX02_22365"/>
<organism evidence="2 3">
    <name type="scientific">Sphingomonas sanxanigenens DSM 19645 = NX02</name>
    <dbReference type="NCBI Taxonomy" id="1123269"/>
    <lineage>
        <taxon>Bacteria</taxon>
        <taxon>Pseudomonadati</taxon>
        <taxon>Pseudomonadota</taxon>
        <taxon>Alphaproteobacteria</taxon>
        <taxon>Sphingomonadales</taxon>
        <taxon>Sphingomonadaceae</taxon>
        <taxon>Sphingomonas</taxon>
    </lineage>
</organism>
<dbReference type="Proteomes" id="UP000018851">
    <property type="component" value="Chromosome"/>
</dbReference>
<proteinExistence type="predicted"/>
<keyword evidence="1" id="KW-0732">Signal</keyword>
<accession>W0ADY3</accession>
<evidence type="ECO:0000313" key="2">
    <source>
        <dbReference type="EMBL" id="AHE56094.1"/>
    </source>
</evidence>
<evidence type="ECO:0000313" key="3">
    <source>
        <dbReference type="Proteomes" id="UP000018851"/>
    </source>
</evidence>
<keyword evidence="3" id="KW-1185">Reference proteome</keyword>
<feature type="chain" id="PRO_5004785314" evidence="1">
    <location>
        <begin position="18"/>
        <end position="403"/>
    </location>
</feature>
<dbReference type="PATRIC" id="fig|1123269.5.peg.4372"/>
<dbReference type="EMBL" id="CP006644">
    <property type="protein sequence ID" value="AHE56094.1"/>
    <property type="molecule type" value="Genomic_DNA"/>
</dbReference>
<dbReference type="HOGENOM" id="CLU_727284_0_0_5"/>
<protein>
    <submittedName>
        <fullName evidence="2">Uncharacterized protein</fullName>
    </submittedName>
</protein>
<gene>
    <name evidence="2" type="ORF">NX02_22365</name>
</gene>
<name>W0ADY3_9SPHN</name>
<reference evidence="2 3" key="1">
    <citation type="submission" date="2013-07" db="EMBL/GenBank/DDBJ databases">
        <title>Completed genome of Sphingomonas sanxanigenens NX02.</title>
        <authorList>
            <person name="Ma T."/>
            <person name="Huang H."/>
            <person name="Wu M."/>
            <person name="Li X."/>
            <person name="Li G."/>
        </authorList>
    </citation>
    <scope>NUCLEOTIDE SEQUENCE [LARGE SCALE GENOMIC DNA]</scope>
    <source>
        <strain evidence="2 3">NX02</strain>
    </source>
</reference>